<dbReference type="PANTHER" id="PTHR21456">
    <property type="entry name" value="FAMILY WITH SEQUENCE SIMILARITY 102"/>
    <property type="match status" value="1"/>
</dbReference>
<dbReference type="Pfam" id="PF10358">
    <property type="entry name" value="NT-C2"/>
    <property type="match status" value="1"/>
</dbReference>
<name>A0A9N8UYL4_9GLOM</name>
<evidence type="ECO:0000313" key="2">
    <source>
        <dbReference type="EMBL" id="CAG8434706.1"/>
    </source>
</evidence>
<keyword evidence="3" id="KW-1185">Reference proteome</keyword>
<evidence type="ECO:0000259" key="1">
    <source>
        <dbReference type="PROSITE" id="PS51840"/>
    </source>
</evidence>
<dbReference type="PROSITE" id="PS51840">
    <property type="entry name" value="C2_NT"/>
    <property type="match status" value="1"/>
</dbReference>
<dbReference type="OrthoDB" id="3365224at2759"/>
<sequence>MSSLSLLFIPRNRKVEFEIEVIIHELTNVPLVTGLYYVKWKLKNSEKSQSLTERAPIKDHSVFWNYKLRNTIQLIIGKNGFLMPCEMRFTIKQELNGVKEIINIGKLSLNISEYVGSNSMTRRYLLQDSKINSTLKLTINTKQTFGDVVFKVPTLKKTQIFGGLAGIISEQAERQDDETRRLRPNFGNHYMARSRSTTSLRSAYYTHSTHVTPITSSLTVNSFLRKVYDKSPMDVIEEIFMGTLVLNEDYSDDEKSN</sequence>
<proteinExistence type="predicted"/>
<dbReference type="EMBL" id="CAJVPK010000027">
    <property type="protein sequence ID" value="CAG8434706.1"/>
    <property type="molecule type" value="Genomic_DNA"/>
</dbReference>
<dbReference type="AlphaFoldDB" id="A0A9N8UYL4"/>
<gene>
    <name evidence="2" type="ORF">DEBURN_LOCUS751</name>
</gene>
<feature type="domain" description="C2 NT-type" evidence="1">
    <location>
        <begin position="7"/>
        <end position="143"/>
    </location>
</feature>
<organism evidence="2 3">
    <name type="scientific">Diversispora eburnea</name>
    <dbReference type="NCBI Taxonomy" id="1213867"/>
    <lineage>
        <taxon>Eukaryota</taxon>
        <taxon>Fungi</taxon>
        <taxon>Fungi incertae sedis</taxon>
        <taxon>Mucoromycota</taxon>
        <taxon>Glomeromycotina</taxon>
        <taxon>Glomeromycetes</taxon>
        <taxon>Diversisporales</taxon>
        <taxon>Diversisporaceae</taxon>
        <taxon>Diversispora</taxon>
    </lineage>
</organism>
<accession>A0A9N8UYL4</accession>
<evidence type="ECO:0000313" key="3">
    <source>
        <dbReference type="Proteomes" id="UP000789706"/>
    </source>
</evidence>
<dbReference type="PANTHER" id="PTHR21456:SF1">
    <property type="entry name" value="C2 NT-TYPE DOMAIN-CONTAINING PROTEIN"/>
    <property type="match status" value="1"/>
</dbReference>
<dbReference type="InterPro" id="IPR019448">
    <property type="entry name" value="NT-C2"/>
</dbReference>
<comment type="caution">
    <text evidence="2">The sequence shown here is derived from an EMBL/GenBank/DDBJ whole genome shotgun (WGS) entry which is preliminary data.</text>
</comment>
<dbReference type="InterPro" id="IPR039931">
    <property type="entry name" value="EEIG1/2-like"/>
</dbReference>
<reference evidence="2" key="1">
    <citation type="submission" date="2021-06" db="EMBL/GenBank/DDBJ databases">
        <authorList>
            <person name="Kallberg Y."/>
            <person name="Tangrot J."/>
            <person name="Rosling A."/>
        </authorList>
    </citation>
    <scope>NUCLEOTIDE SEQUENCE</scope>
    <source>
        <strain evidence="2">AZ414A</strain>
    </source>
</reference>
<protein>
    <submittedName>
        <fullName evidence="2">7792_t:CDS:1</fullName>
    </submittedName>
</protein>
<dbReference type="Proteomes" id="UP000789706">
    <property type="component" value="Unassembled WGS sequence"/>
</dbReference>